<accession>A0A5B8A6D6</accession>
<reference evidence="2 3" key="1">
    <citation type="submission" date="2019-06" db="EMBL/GenBank/DDBJ databases">
        <authorList>
            <person name="Srinivasan S."/>
        </authorList>
    </citation>
    <scope>NUCLEOTIDE SEQUENCE [LARGE SCALE GENOMIC DNA]</scope>
    <source>
        <strain evidence="2 3">17J68-5</strain>
    </source>
</reference>
<keyword evidence="1" id="KW-0732">Signal</keyword>
<organism evidence="2 3">
    <name type="scientific">Hymenobacter jejuensis</name>
    <dbReference type="NCBI Taxonomy" id="2502781"/>
    <lineage>
        <taxon>Bacteria</taxon>
        <taxon>Pseudomonadati</taxon>
        <taxon>Bacteroidota</taxon>
        <taxon>Cytophagia</taxon>
        <taxon>Cytophagales</taxon>
        <taxon>Hymenobacteraceae</taxon>
        <taxon>Hymenobacter</taxon>
    </lineage>
</organism>
<name>A0A5B8A6D6_9BACT</name>
<dbReference type="EMBL" id="CP040896">
    <property type="protein sequence ID" value="QDA61882.1"/>
    <property type="molecule type" value="Genomic_DNA"/>
</dbReference>
<proteinExistence type="predicted"/>
<feature type="chain" id="PRO_5022904130" evidence="1">
    <location>
        <begin position="19"/>
        <end position="178"/>
    </location>
</feature>
<protein>
    <submittedName>
        <fullName evidence="2">Uncharacterized protein</fullName>
    </submittedName>
</protein>
<feature type="signal peptide" evidence="1">
    <location>
        <begin position="1"/>
        <end position="18"/>
    </location>
</feature>
<dbReference type="OrthoDB" id="886015at2"/>
<evidence type="ECO:0000313" key="2">
    <source>
        <dbReference type="EMBL" id="QDA61882.1"/>
    </source>
</evidence>
<keyword evidence="3" id="KW-1185">Reference proteome</keyword>
<dbReference type="AlphaFoldDB" id="A0A5B8A6D6"/>
<dbReference type="RefSeq" id="WP_139517056.1">
    <property type="nucleotide sequence ID" value="NZ_CP040896.1"/>
</dbReference>
<gene>
    <name evidence="2" type="ORF">FHG12_18050</name>
</gene>
<dbReference type="KEGG" id="hyj:FHG12_18050"/>
<sequence length="178" mass="19361">MRAFSTIFLLLTTLGLMATQCSSPTPAASTAETDLATEPKLIATNSGEAEPLSPDPNLPYQEVKPEVLATMPTNYTAILPCTRDSAGQLSVQIQLNPHKQSIEKITVLYAGTSSKRTLKQIGNGVGHFDPKTQRYYFNAAYQTITELTGHLRNFSDLHEINGWVSAQNNTAGLQPIQP</sequence>
<dbReference type="Proteomes" id="UP000305398">
    <property type="component" value="Chromosome"/>
</dbReference>
<evidence type="ECO:0000313" key="3">
    <source>
        <dbReference type="Proteomes" id="UP000305398"/>
    </source>
</evidence>
<evidence type="ECO:0000256" key="1">
    <source>
        <dbReference type="SAM" id="SignalP"/>
    </source>
</evidence>